<evidence type="ECO:0000256" key="2">
    <source>
        <dbReference type="ARBA" id="ARBA00023295"/>
    </source>
</evidence>
<dbReference type="AlphaFoldDB" id="B0C9V3"/>
<organism evidence="5 6">
    <name type="scientific">Acaryochloris marina (strain MBIC 11017)</name>
    <dbReference type="NCBI Taxonomy" id="329726"/>
    <lineage>
        <taxon>Bacteria</taxon>
        <taxon>Bacillati</taxon>
        <taxon>Cyanobacteriota</taxon>
        <taxon>Cyanophyceae</taxon>
        <taxon>Acaryochloridales</taxon>
        <taxon>Acaryochloridaceae</taxon>
        <taxon>Acaryochloris</taxon>
    </lineage>
</organism>
<accession>B0C9V3</accession>
<dbReference type="GO" id="GO:1901135">
    <property type="term" value="P:carbohydrate derivative metabolic process"/>
    <property type="evidence" value="ECO:0007669"/>
    <property type="project" value="UniProtKB-ARBA"/>
</dbReference>
<feature type="active site" description="Proton donor" evidence="3">
    <location>
        <position position="122"/>
    </location>
</feature>
<dbReference type="STRING" id="329726.AM1_0334"/>
<dbReference type="KEGG" id="amr:AM1_0334"/>
<comment type="similarity">
    <text evidence="3">Belongs to the glycosyl hydrolase 84 family.</text>
</comment>
<dbReference type="EMBL" id="CP000828">
    <property type="protein sequence ID" value="ABW25393.1"/>
    <property type="molecule type" value="Genomic_DNA"/>
</dbReference>
<dbReference type="Pfam" id="PF07555">
    <property type="entry name" value="NAGidase"/>
    <property type="match status" value="1"/>
</dbReference>
<dbReference type="PROSITE" id="PS52009">
    <property type="entry name" value="GH84"/>
    <property type="match status" value="1"/>
</dbReference>
<dbReference type="SUPFAM" id="SSF51445">
    <property type="entry name" value="(Trans)glycosidases"/>
    <property type="match status" value="1"/>
</dbReference>
<dbReference type="InterPro" id="IPR017853">
    <property type="entry name" value="GH"/>
</dbReference>
<reference evidence="5 6" key="1">
    <citation type="journal article" date="2008" name="Proc. Natl. Acad. Sci. U.S.A.">
        <title>Niche adaptation and genome expansion in the chlorophyll d-producing cyanobacterium Acaryochloris marina.</title>
        <authorList>
            <person name="Swingley W.D."/>
            <person name="Chen M."/>
            <person name="Cheung P.C."/>
            <person name="Conrad A.L."/>
            <person name="Dejesa L.C."/>
            <person name="Hao J."/>
            <person name="Honchak B.M."/>
            <person name="Karbach L.E."/>
            <person name="Kurdoglu A."/>
            <person name="Lahiri S."/>
            <person name="Mastrian S.D."/>
            <person name="Miyashita H."/>
            <person name="Page L."/>
            <person name="Ramakrishna P."/>
            <person name="Satoh S."/>
            <person name="Sattley W.M."/>
            <person name="Shimada Y."/>
            <person name="Taylor H.L."/>
            <person name="Tomo T."/>
            <person name="Tsuchiya T."/>
            <person name="Wang Z.T."/>
            <person name="Raymond J."/>
            <person name="Mimuro M."/>
            <person name="Blankenship R.E."/>
            <person name="Touchman J.W."/>
        </authorList>
    </citation>
    <scope>NUCLEOTIDE SEQUENCE [LARGE SCALE GENOMIC DNA]</scope>
    <source>
        <strain evidence="6">MBIC 11017</strain>
    </source>
</reference>
<proteinExistence type="inferred from homology"/>
<feature type="domain" description="GH84" evidence="4">
    <location>
        <begin position="7"/>
        <end position="279"/>
    </location>
</feature>
<evidence type="ECO:0000259" key="4">
    <source>
        <dbReference type="PROSITE" id="PS52009"/>
    </source>
</evidence>
<gene>
    <name evidence="5" type="ordered locus">AM1_0334</name>
</gene>
<dbReference type="Proteomes" id="UP000000268">
    <property type="component" value="Chromosome"/>
</dbReference>
<sequence length="358" mass="41647">MDIQQSWGYGVIEGFFGKPWPWQARLDYASFLKQNGYQFYIYAPKADPYLRIRWQDVWPETTYAELKQLGERYRQAGIAWGIGINLYEIFFNYDQQTIEQLNTKIRYLNQLQPDILAILFDDMRGDCDRIAQIQAEITHRITELSTAKTFIMCPTYYSSSRILDQLFGERPDDYLETLGQLIDPQLHIFWTGPEICSNSYPLEHLQEVSQKLGRKPFIWDNYPVNDSANMCNHLHLRAFENRPFQMADWISGHAVNPMNQAYLSQIPLRTLHLSYQQQNDYDPPQAMQEAATSLCGPTLAKSLIDHLSLLQDQGLEQMGPTQKAELMTQYQPMGTKFSQEIVGWLQGDYPFSTDCLTM</sequence>
<dbReference type="GO" id="GO:0015929">
    <property type="term" value="F:hexosaminidase activity"/>
    <property type="evidence" value="ECO:0007669"/>
    <property type="project" value="UniProtKB-ARBA"/>
</dbReference>
<keyword evidence="2 3" id="KW-0326">Glycosidase</keyword>
<dbReference type="eggNOG" id="COG3525">
    <property type="taxonomic scope" value="Bacteria"/>
</dbReference>
<name>B0C9V3_ACAM1</name>
<dbReference type="HOGENOM" id="CLU_001501_5_0_3"/>
<dbReference type="Gene3D" id="3.20.20.80">
    <property type="entry name" value="Glycosidases"/>
    <property type="match status" value="1"/>
</dbReference>
<dbReference type="InterPro" id="IPR011496">
    <property type="entry name" value="O-GlcNAcase_cat"/>
</dbReference>
<evidence type="ECO:0000313" key="5">
    <source>
        <dbReference type="EMBL" id="ABW25393.1"/>
    </source>
</evidence>
<evidence type="ECO:0000256" key="3">
    <source>
        <dbReference type="PROSITE-ProRule" id="PRU01353"/>
    </source>
</evidence>
<keyword evidence="1 3" id="KW-0378">Hydrolase</keyword>
<dbReference type="RefSeq" id="WP_012161003.1">
    <property type="nucleotide sequence ID" value="NC_009925.1"/>
</dbReference>
<dbReference type="PANTHER" id="PTHR13170">
    <property type="entry name" value="O-GLCNACASE"/>
    <property type="match status" value="1"/>
</dbReference>
<keyword evidence="6" id="KW-1185">Reference proteome</keyword>
<dbReference type="InterPro" id="IPR051822">
    <property type="entry name" value="Glycosyl_Hydrolase_84"/>
</dbReference>
<dbReference type="PANTHER" id="PTHR13170:SF16">
    <property type="entry name" value="PROTEIN O-GLCNACASE"/>
    <property type="match status" value="1"/>
</dbReference>
<evidence type="ECO:0000313" key="6">
    <source>
        <dbReference type="Proteomes" id="UP000000268"/>
    </source>
</evidence>
<protein>
    <submittedName>
        <fullName evidence="5">Hyaluronidase, putative</fullName>
    </submittedName>
</protein>
<dbReference type="CAZy" id="GH84">
    <property type="family name" value="Glycoside Hydrolase Family 84"/>
</dbReference>
<evidence type="ECO:0000256" key="1">
    <source>
        <dbReference type="ARBA" id="ARBA00022801"/>
    </source>
</evidence>